<keyword evidence="1" id="KW-0812">Transmembrane</keyword>
<accession>A0A317PR86</accession>
<sequence length="251" mass="27498">MTQQTLNYDHAPLISSRFIWKLTAAIALVCALIVAISVAGRIIGRSIVMAGHTTDTSLREIVIGNDVLMLPANVIRFESQRVSGVQKSVDTYFVWPGMNGYSQDRQQVFNQTESADGLIFASVSLSTMAKDMSGRFTPIYRRLVTGAPVPGPAGLDSWRLKPGAGYTNELLYADRTGGAEPYVVRCLIDDTTVDHDFITRTGCQRDIALGADLSVSYRFAVELLPHWREIESDVRATFDAALISPSPATRP</sequence>
<dbReference type="EMBL" id="QGTR01000001">
    <property type="protein sequence ID" value="PWW03993.1"/>
    <property type="molecule type" value="Genomic_DNA"/>
</dbReference>
<evidence type="ECO:0000313" key="3">
    <source>
        <dbReference type="Proteomes" id="UP000246352"/>
    </source>
</evidence>
<evidence type="ECO:0000256" key="1">
    <source>
        <dbReference type="SAM" id="Phobius"/>
    </source>
</evidence>
<protein>
    <submittedName>
        <fullName evidence="2">Uncharacterized protein</fullName>
    </submittedName>
</protein>
<dbReference type="RefSeq" id="WP_146215530.1">
    <property type="nucleotide sequence ID" value="NZ_QGTR01000001.1"/>
</dbReference>
<comment type="caution">
    <text evidence="2">The sequence shown here is derived from an EMBL/GenBank/DDBJ whole genome shotgun (WGS) entry which is preliminary data.</text>
</comment>
<reference evidence="2 3" key="1">
    <citation type="submission" date="2018-05" db="EMBL/GenBank/DDBJ databases">
        <title>Genomic Encyclopedia of Type Strains, Phase IV (KMG-IV): sequencing the most valuable type-strain genomes for metagenomic binning, comparative biology and taxonomic classification.</title>
        <authorList>
            <person name="Goeker M."/>
        </authorList>
    </citation>
    <scope>NUCLEOTIDE SEQUENCE [LARGE SCALE GENOMIC DNA]</scope>
    <source>
        <strain evidence="2 3">DSM 16791</strain>
    </source>
</reference>
<proteinExistence type="predicted"/>
<keyword evidence="3" id="KW-1185">Reference proteome</keyword>
<name>A0A317PR86_9HYPH</name>
<organism evidence="2 3">
    <name type="scientific">Hoeflea marina</name>
    <dbReference type="NCBI Taxonomy" id="274592"/>
    <lineage>
        <taxon>Bacteria</taxon>
        <taxon>Pseudomonadati</taxon>
        <taxon>Pseudomonadota</taxon>
        <taxon>Alphaproteobacteria</taxon>
        <taxon>Hyphomicrobiales</taxon>
        <taxon>Rhizobiaceae</taxon>
        <taxon>Hoeflea</taxon>
    </lineage>
</organism>
<dbReference type="Proteomes" id="UP000246352">
    <property type="component" value="Unassembled WGS sequence"/>
</dbReference>
<dbReference type="AlphaFoldDB" id="A0A317PR86"/>
<gene>
    <name evidence="2" type="ORF">DFR52_101682</name>
</gene>
<dbReference type="OrthoDB" id="7959514at2"/>
<keyword evidence="1" id="KW-1133">Transmembrane helix</keyword>
<evidence type="ECO:0000313" key="2">
    <source>
        <dbReference type="EMBL" id="PWW03993.1"/>
    </source>
</evidence>
<feature type="transmembrane region" description="Helical" evidence="1">
    <location>
        <begin position="18"/>
        <end position="39"/>
    </location>
</feature>
<keyword evidence="1" id="KW-0472">Membrane</keyword>